<dbReference type="InterPro" id="IPR001029">
    <property type="entry name" value="Flagellin_N"/>
</dbReference>
<dbReference type="SUPFAM" id="SSF64518">
    <property type="entry name" value="Phase 1 flagellin"/>
    <property type="match status" value="1"/>
</dbReference>
<gene>
    <name evidence="2" type="ORF">GYA55_14335</name>
</gene>
<proteinExistence type="predicted"/>
<feature type="domain" description="Flagellin N-terminal" evidence="1">
    <location>
        <begin position="5"/>
        <end position="46"/>
    </location>
</feature>
<accession>A0A7X9FU47</accession>
<organism evidence="2 3">
    <name type="scientific">SAR324 cluster bacterium</name>
    <dbReference type="NCBI Taxonomy" id="2024889"/>
    <lineage>
        <taxon>Bacteria</taxon>
        <taxon>Deltaproteobacteria</taxon>
        <taxon>SAR324 cluster</taxon>
    </lineage>
</organism>
<keyword evidence="2" id="KW-0969">Cilium</keyword>
<keyword evidence="2" id="KW-0966">Cell projection</keyword>
<feature type="non-terminal residue" evidence="2">
    <location>
        <position position="46"/>
    </location>
</feature>
<dbReference type="EMBL" id="JAAZON010000652">
    <property type="protein sequence ID" value="NMC64339.1"/>
    <property type="molecule type" value="Genomic_DNA"/>
</dbReference>
<evidence type="ECO:0000313" key="2">
    <source>
        <dbReference type="EMBL" id="NMC64339.1"/>
    </source>
</evidence>
<name>A0A7X9FU47_9DELT</name>
<evidence type="ECO:0000313" key="3">
    <source>
        <dbReference type="Proteomes" id="UP000524246"/>
    </source>
</evidence>
<dbReference type="AlphaFoldDB" id="A0A7X9FU47"/>
<comment type="caution">
    <text evidence="2">The sequence shown here is derived from an EMBL/GenBank/DDBJ whole genome shotgun (WGS) entry which is preliminary data.</text>
</comment>
<reference evidence="2 3" key="1">
    <citation type="journal article" date="2020" name="Biotechnol. Biofuels">
        <title>New insights from the biogas microbiome by comprehensive genome-resolved metagenomics of nearly 1600 species originating from multiple anaerobic digesters.</title>
        <authorList>
            <person name="Campanaro S."/>
            <person name="Treu L."/>
            <person name="Rodriguez-R L.M."/>
            <person name="Kovalovszki A."/>
            <person name="Ziels R.M."/>
            <person name="Maus I."/>
            <person name="Zhu X."/>
            <person name="Kougias P.G."/>
            <person name="Basile A."/>
            <person name="Luo G."/>
            <person name="Schluter A."/>
            <person name="Konstantinidis K.T."/>
            <person name="Angelidaki I."/>
        </authorList>
    </citation>
    <scope>NUCLEOTIDE SEQUENCE [LARGE SCALE GENOMIC DNA]</scope>
    <source>
        <strain evidence="2">AS27yjCOA_65</strain>
    </source>
</reference>
<evidence type="ECO:0000259" key="1">
    <source>
        <dbReference type="Pfam" id="PF00669"/>
    </source>
</evidence>
<keyword evidence="2" id="KW-0282">Flagellum</keyword>
<dbReference type="Proteomes" id="UP000524246">
    <property type="component" value="Unassembled WGS sequence"/>
</dbReference>
<dbReference type="GO" id="GO:0005198">
    <property type="term" value="F:structural molecule activity"/>
    <property type="evidence" value="ECO:0007669"/>
    <property type="project" value="InterPro"/>
</dbReference>
<sequence>MAITIGNNVISLGAQRRLSIATDSLSSTFERLSSGQRINKASDDAA</sequence>
<dbReference type="Pfam" id="PF00669">
    <property type="entry name" value="Flagellin_N"/>
    <property type="match status" value="1"/>
</dbReference>
<protein>
    <submittedName>
        <fullName evidence="2">Flagellin FliC</fullName>
    </submittedName>
</protein>